<accession>A0ABM3GM24</accession>
<evidence type="ECO:0000259" key="6">
    <source>
        <dbReference type="PROSITE" id="PS51469"/>
    </source>
</evidence>
<dbReference type="PANTHER" id="PTHR12911:SF8">
    <property type="entry name" value="KLAROID PROTEIN-RELATED"/>
    <property type="match status" value="1"/>
</dbReference>
<evidence type="ECO:0000313" key="7">
    <source>
        <dbReference type="Proteomes" id="UP000829291"/>
    </source>
</evidence>
<evidence type="ECO:0000256" key="4">
    <source>
        <dbReference type="ARBA" id="ARBA00023136"/>
    </source>
</evidence>
<dbReference type="InterPro" id="IPR045119">
    <property type="entry name" value="SUN1-5"/>
</dbReference>
<evidence type="ECO:0000256" key="1">
    <source>
        <dbReference type="ARBA" id="ARBA00004370"/>
    </source>
</evidence>
<dbReference type="PANTHER" id="PTHR12911">
    <property type="entry name" value="SAD1/UNC-84-LIKE PROTEIN-RELATED"/>
    <property type="match status" value="1"/>
</dbReference>
<dbReference type="RefSeq" id="XP_046601311.1">
    <property type="nucleotide sequence ID" value="XM_046745355.1"/>
</dbReference>
<evidence type="ECO:0000256" key="3">
    <source>
        <dbReference type="ARBA" id="ARBA00022989"/>
    </source>
</evidence>
<proteinExistence type="predicted"/>
<dbReference type="GeneID" id="107222549"/>
<dbReference type="Gene3D" id="2.60.120.260">
    <property type="entry name" value="Galactose-binding domain-like"/>
    <property type="match status" value="1"/>
</dbReference>
<evidence type="ECO:0000313" key="8">
    <source>
        <dbReference type="RefSeq" id="XP_046601311.1"/>
    </source>
</evidence>
<dbReference type="Pfam" id="PF07738">
    <property type="entry name" value="Sad1_UNC"/>
    <property type="match status" value="1"/>
</dbReference>
<dbReference type="Proteomes" id="UP000829291">
    <property type="component" value="Chromosome 7"/>
</dbReference>
<evidence type="ECO:0000256" key="2">
    <source>
        <dbReference type="ARBA" id="ARBA00022692"/>
    </source>
</evidence>
<keyword evidence="4 5" id="KW-0472">Membrane</keyword>
<keyword evidence="3 5" id="KW-1133">Transmembrane helix</keyword>
<keyword evidence="7" id="KW-1185">Reference proteome</keyword>
<gene>
    <name evidence="8" type="primary">LOC107222549</name>
</gene>
<keyword evidence="2 5" id="KW-0812">Transmembrane</keyword>
<dbReference type="PROSITE" id="PS51469">
    <property type="entry name" value="SUN"/>
    <property type="match status" value="1"/>
</dbReference>
<organism evidence="7 8">
    <name type="scientific">Neodiprion lecontei</name>
    <name type="common">Redheaded pine sawfly</name>
    <dbReference type="NCBI Taxonomy" id="441921"/>
    <lineage>
        <taxon>Eukaryota</taxon>
        <taxon>Metazoa</taxon>
        <taxon>Ecdysozoa</taxon>
        <taxon>Arthropoda</taxon>
        <taxon>Hexapoda</taxon>
        <taxon>Insecta</taxon>
        <taxon>Pterygota</taxon>
        <taxon>Neoptera</taxon>
        <taxon>Endopterygota</taxon>
        <taxon>Hymenoptera</taxon>
        <taxon>Tenthredinoidea</taxon>
        <taxon>Diprionidae</taxon>
        <taxon>Diprioninae</taxon>
        <taxon>Neodiprion</taxon>
    </lineage>
</organism>
<feature type="domain" description="SUN" evidence="6">
    <location>
        <begin position="139"/>
        <end position="300"/>
    </location>
</feature>
<protein>
    <submittedName>
        <fullName evidence="8">SUN domain-containing protein 1-like</fullName>
    </submittedName>
</protein>
<name>A0ABM3GM24_NEOLC</name>
<dbReference type="InterPro" id="IPR012919">
    <property type="entry name" value="SUN_dom"/>
</dbReference>
<evidence type="ECO:0000256" key="5">
    <source>
        <dbReference type="SAM" id="Phobius"/>
    </source>
</evidence>
<sequence length="315" mass="35433">MKLMTLDLWLLLNTRLIVNFLTKTFSSLIQILSIMALGAGVLIAYTLVHVKIDVSMYPEEHPYGKVVKSSDDELIGIGMTSTESNLLLERELASLKNQALNIEMSLIKMKNQYKDLSNIALSSRKDQDLPDFASEAAGGAVLDTPDTESYHEPYHQQITFFGIPIWEAGYFTPRKVIQPWTQAGECWAFRGSSGKILLKLAHAAHIDKVTLEHIPVSASLTGSINSAPRDFSIHTIIEHTLQRLDSFTYDINGQPSQTFVLKDKKVKMYSIETILLEIQSNWGHPDFTCIYRFRVHGKIASHQKNDPGLEIGEEK</sequence>
<reference evidence="8" key="1">
    <citation type="submission" date="2025-08" db="UniProtKB">
        <authorList>
            <consortium name="RefSeq"/>
        </authorList>
    </citation>
    <scope>IDENTIFICATION</scope>
    <source>
        <tissue evidence="8">Thorax and Abdomen</tissue>
    </source>
</reference>
<comment type="subcellular location">
    <subcellularLocation>
        <location evidence="1">Membrane</location>
    </subcellularLocation>
</comment>
<feature type="transmembrane region" description="Helical" evidence="5">
    <location>
        <begin position="28"/>
        <end position="48"/>
    </location>
</feature>